<dbReference type="Pfam" id="PF02225">
    <property type="entry name" value="PA"/>
    <property type="match status" value="1"/>
</dbReference>
<gene>
    <name evidence="13" type="ORF">GCM10009807_06630</name>
</gene>
<evidence type="ECO:0000256" key="1">
    <source>
        <dbReference type="ARBA" id="ARBA00011073"/>
    </source>
</evidence>
<evidence type="ECO:0000256" key="8">
    <source>
        <dbReference type="PROSITE-ProRule" id="PRU01240"/>
    </source>
</evidence>
<dbReference type="InterPro" id="IPR036852">
    <property type="entry name" value="Peptidase_S8/S53_dom_sf"/>
</dbReference>
<dbReference type="PROSITE" id="PS00136">
    <property type="entry name" value="SUBTILASE_ASP"/>
    <property type="match status" value="1"/>
</dbReference>
<dbReference type="SUPFAM" id="SSF52025">
    <property type="entry name" value="PA domain"/>
    <property type="match status" value="1"/>
</dbReference>
<dbReference type="SUPFAM" id="SSF52743">
    <property type="entry name" value="Subtilisin-like"/>
    <property type="match status" value="1"/>
</dbReference>
<keyword evidence="6 8" id="KW-0378">Hydrolase</keyword>
<evidence type="ECO:0000256" key="3">
    <source>
        <dbReference type="ARBA" id="ARBA00022525"/>
    </source>
</evidence>
<evidence type="ECO:0000259" key="12">
    <source>
        <dbReference type="Pfam" id="PF02225"/>
    </source>
</evidence>
<keyword evidence="7 8" id="KW-0720">Serine protease</keyword>
<keyword evidence="5 10" id="KW-0732">Signal</keyword>
<evidence type="ECO:0000256" key="6">
    <source>
        <dbReference type="ARBA" id="ARBA00022801"/>
    </source>
</evidence>
<organism evidence="13 14">
    <name type="scientific">Microbacterium lacus</name>
    <dbReference type="NCBI Taxonomy" id="415217"/>
    <lineage>
        <taxon>Bacteria</taxon>
        <taxon>Bacillati</taxon>
        <taxon>Actinomycetota</taxon>
        <taxon>Actinomycetes</taxon>
        <taxon>Micrococcales</taxon>
        <taxon>Microbacteriaceae</taxon>
        <taxon>Microbacterium</taxon>
    </lineage>
</organism>
<dbReference type="PANTHER" id="PTHR43806:SF11">
    <property type="entry name" value="CEREVISIN-RELATED"/>
    <property type="match status" value="1"/>
</dbReference>
<keyword evidence="2" id="KW-0134">Cell wall</keyword>
<dbReference type="InterPro" id="IPR046450">
    <property type="entry name" value="PA_dom_sf"/>
</dbReference>
<dbReference type="Proteomes" id="UP001500596">
    <property type="component" value="Unassembled WGS sequence"/>
</dbReference>
<dbReference type="PRINTS" id="PR00723">
    <property type="entry name" value="SUBTILISIN"/>
</dbReference>
<feature type="active site" description="Charge relay system" evidence="8">
    <location>
        <position position="599"/>
    </location>
</feature>
<dbReference type="InterPro" id="IPR000209">
    <property type="entry name" value="Peptidase_S8/S53_dom"/>
</dbReference>
<sequence length="1056" mass="106483">MHSRPRALMSAVIAAIAVPALIFGSAPAWAADPISPPTLPDAATGDGYDTPTPRGLADSLKRASGAVEVSVRLAEPAIAETVPEGAIADGTVPGASDQLAQKDRVNAQQDEFVAAADDLGVTELARTDLAANIVAVSVDAGQLESLAALPNVISINPIRTYEKDIVTAAAEETVESGSLAQAIDYVQAAPLHAQGIDGTGVKVAVLDSGIDFTHLNLGGPGDQAVTDECFAGAAAPVAGICATLFGEGAPKVKGGYDFVGENWPNSDLVQDPNPIDAGPEAGHGTHVADIIGGRSADGSHLGIAPGVDLYGVKVCSSVSTSCSGVAILQGLDWSLDPNGDGDISDAVDVVNMSLGSSYGQEQDDSAFAANNLVNAGVVVVASAGNSADRPFIVGSPSSAPGVISVAQTSLPDDLQWVIQTSAGTTITNAVLQSWSPAPTGVISAPMARPTDAGGIGCSAGAYSSFPAGSIALVSRGSCNVSDKAVFAQDAGAIAVIIYNNAPGDPPSFSFGSTVPVTVPTFSISQSAGQALVAALATGPVTATIDPASAISLSNTMVGTSSRGTTMGDNRAKPDIGAPGAWLSAETGTATEETNFGGTSGAAPVVSGAAALLIDKFPDATPLTIKARLLNGADNTNRTPTADGFITTPISRIGAGEVRVAAAADAASVLTTPGAGGNIGLGIPSITTKSNYSTDVELTLTNTSDTKLKYDLAASFREEADQASGAVALKFAPNSVNLGAGKSQKIKVKVTIDGSKLQDWPFNDVGATGGDGSLLNGPEFDGWITATSERDSVKIGWTVLPKKAAEVSASSSLKLKKDGTGSVKVKNTSSVASGDVEIFALTGTSPELPDPAPGEPGSPGSNAAIIDLAAVGVREPEPGFVQFGVATYDRRTVLNYPAEFDVYVDSNNDGTDDYIVYNAELGGFALTGQTVVYVANLATGASTAYFYVDGGFNSSTQILTAPMSALGIAPGQTFGYSVYAFDNYFTGATTDSIEGQTFTAGEVKYTPSSGTLTVPAKSNSTIDVKATAAAGASTQTGLLLLYRSAATNDYGVVQIAK</sequence>
<evidence type="ECO:0000313" key="13">
    <source>
        <dbReference type="EMBL" id="GAA1665145.1"/>
    </source>
</evidence>
<dbReference type="InterPro" id="IPR023828">
    <property type="entry name" value="Peptidase_S8_Ser-AS"/>
</dbReference>
<dbReference type="InterPro" id="IPR015500">
    <property type="entry name" value="Peptidase_S8_subtilisin-rel"/>
</dbReference>
<dbReference type="InterPro" id="IPR023827">
    <property type="entry name" value="Peptidase_S8_Asp-AS"/>
</dbReference>
<evidence type="ECO:0000256" key="7">
    <source>
        <dbReference type="ARBA" id="ARBA00022825"/>
    </source>
</evidence>
<dbReference type="PANTHER" id="PTHR43806">
    <property type="entry name" value="PEPTIDASE S8"/>
    <property type="match status" value="1"/>
</dbReference>
<name>A0ABN2G4F5_9MICO</name>
<feature type="domain" description="PA" evidence="12">
    <location>
        <begin position="454"/>
        <end position="531"/>
    </location>
</feature>
<dbReference type="InterPro" id="IPR050131">
    <property type="entry name" value="Peptidase_S8_subtilisin-like"/>
</dbReference>
<reference evidence="13 14" key="1">
    <citation type="journal article" date="2019" name="Int. J. Syst. Evol. Microbiol.">
        <title>The Global Catalogue of Microorganisms (GCM) 10K type strain sequencing project: providing services to taxonomists for standard genome sequencing and annotation.</title>
        <authorList>
            <consortium name="The Broad Institute Genomics Platform"/>
            <consortium name="The Broad Institute Genome Sequencing Center for Infectious Disease"/>
            <person name="Wu L."/>
            <person name="Ma J."/>
        </authorList>
    </citation>
    <scope>NUCLEOTIDE SEQUENCE [LARGE SCALE GENOMIC DNA]</scope>
    <source>
        <strain evidence="13 14">JCM 15575</strain>
    </source>
</reference>
<evidence type="ECO:0000256" key="10">
    <source>
        <dbReference type="SAM" id="SignalP"/>
    </source>
</evidence>
<proteinExistence type="inferred from homology"/>
<keyword evidence="3" id="KW-0964">Secreted</keyword>
<dbReference type="PROSITE" id="PS00138">
    <property type="entry name" value="SUBTILASE_SER"/>
    <property type="match status" value="1"/>
</dbReference>
<feature type="signal peptide" evidence="10">
    <location>
        <begin position="1"/>
        <end position="30"/>
    </location>
</feature>
<keyword evidence="4 8" id="KW-0645">Protease</keyword>
<feature type="domain" description="Peptidase S8/S53" evidence="11">
    <location>
        <begin position="198"/>
        <end position="635"/>
    </location>
</feature>
<evidence type="ECO:0000256" key="2">
    <source>
        <dbReference type="ARBA" id="ARBA00022512"/>
    </source>
</evidence>
<comment type="caution">
    <text evidence="13">The sequence shown here is derived from an EMBL/GenBank/DDBJ whole genome shotgun (WGS) entry which is preliminary data.</text>
</comment>
<feature type="active site" description="Charge relay system" evidence="8">
    <location>
        <position position="283"/>
    </location>
</feature>
<comment type="similarity">
    <text evidence="1 8 9">Belongs to the peptidase S8 family.</text>
</comment>
<evidence type="ECO:0000259" key="11">
    <source>
        <dbReference type="Pfam" id="PF00082"/>
    </source>
</evidence>
<feature type="chain" id="PRO_5046733467" evidence="10">
    <location>
        <begin position="31"/>
        <end position="1056"/>
    </location>
</feature>
<dbReference type="Gene3D" id="3.40.50.200">
    <property type="entry name" value="Peptidase S8/S53 domain"/>
    <property type="match status" value="1"/>
</dbReference>
<keyword evidence="14" id="KW-1185">Reference proteome</keyword>
<feature type="active site" description="Charge relay system" evidence="8">
    <location>
        <position position="207"/>
    </location>
</feature>
<dbReference type="EMBL" id="BAAAPK010000001">
    <property type="protein sequence ID" value="GAA1665145.1"/>
    <property type="molecule type" value="Genomic_DNA"/>
</dbReference>
<dbReference type="PROSITE" id="PS51892">
    <property type="entry name" value="SUBTILASE"/>
    <property type="match status" value="1"/>
</dbReference>
<evidence type="ECO:0000256" key="4">
    <source>
        <dbReference type="ARBA" id="ARBA00022670"/>
    </source>
</evidence>
<evidence type="ECO:0000256" key="5">
    <source>
        <dbReference type="ARBA" id="ARBA00022729"/>
    </source>
</evidence>
<protein>
    <submittedName>
        <fullName evidence="13">S8 family serine peptidase</fullName>
    </submittedName>
</protein>
<accession>A0ABN2G4F5</accession>
<dbReference type="Pfam" id="PF00082">
    <property type="entry name" value="Peptidase_S8"/>
    <property type="match status" value="1"/>
</dbReference>
<dbReference type="InterPro" id="IPR003137">
    <property type="entry name" value="PA_domain"/>
</dbReference>
<evidence type="ECO:0000256" key="9">
    <source>
        <dbReference type="RuleBase" id="RU003355"/>
    </source>
</evidence>
<evidence type="ECO:0000313" key="14">
    <source>
        <dbReference type="Proteomes" id="UP001500596"/>
    </source>
</evidence>
<dbReference type="Gene3D" id="3.50.30.30">
    <property type="match status" value="1"/>
</dbReference>